<comment type="caution">
    <text evidence="4">The sequence shown here is derived from an EMBL/GenBank/DDBJ whole genome shotgun (WGS) entry which is preliminary data.</text>
</comment>
<reference evidence="4" key="2">
    <citation type="submission" date="2021-04" db="EMBL/GenBank/DDBJ databases">
        <authorList>
            <person name="Gilroy R."/>
        </authorList>
    </citation>
    <scope>NUCLEOTIDE SEQUENCE</scope>
    <source>
        <strain evidence="4">A6-441</strain>
    </source>
</reference>
<dbReference type="AlphaFoldDB" id="A0A9E2KY12"/>
<evidence type="ECO:0000259" key="3">
    <source>
        <dbReference type="Pfam" id="PF17836"/>
    </source>
</evidence>
<protein>
    <submittedName>
        <fullName evidence="4">Acetyltransferase</fullName>
    </submittedName>
</protein>
<feature type="binding site" evidence="2">
    <location>
        <position position="70"/>
    </location>
    <ligand>
        <name>substrate</name>
    </ligand>
</feature>
<dbReference type="InterPro" id="IPR050179">
    <property type="entry name" value="Trans_hexapeptide_repeat"/>
</dbReference>
<evidence type="ECO:0000313" key="4">
    <source>
        <dbReference type="EMBL" id="MBU3841889.1"/>
    </source>
</evidence>
<evidence type="ECO:0000256" key="2">
    <source>
        <dbReference type="PIRSR" id="PIRSR620019-2"/>
    </source>
</evidence>
<dbReference type="SUPFAM" id="SSF51161">
    <property type="entry name" value="Trimeric LpxA-like enzymes"/>
    <property type="match status" value="1"/>
</dbReference>
<dbReference type="Gene3D" id="3.40.50.20">
    <property type="match status" value="1"/>
</dbReference>
<accession>A0A9E2KY12</accession>
<gene>
    <name evidence="4" type="ORF">IAA47_02720</name>
</gene>
<dbReference type="EMBL" id="JAHLFN010000020">
    <property type="protein sequence ID" value="MBU3841889.1"/>
    <property type="molecule type" value="Genomic_DNA"/>
</dbReference>
<dbReference type="InterPro" id="IPR041561">
    <property type="entry name" value="PglD_N"/>
</dbReference>
<dbReference type="InterPro" id="IPR001451">
    <property type="entry name" value="Hexapep"/>
</dbReference>
<sequence length="205" mass="22057">MENVVVIGAGGHAKVVIDILLKDSTKNIVGILDDGFEKLKYRDIFGINILGKVSELKRFPKDYSYIIAIGNRDVRDRIVKKYPYLKYINAISPRAYIANGVEIGVGTVISHNAVINPDTKIGNHCIINTGAVVEHDTLVGDLSHIAPGVTICGGVTIGRGCWIGAKSVVIEGKSIGENCMIGAGSVIVRDVEKNSKVYGNPGRER</sequence>
<dbReference type="PANTHER" id="PTHR43300">
    <property type="entry name" value="ACETYLTRANSFERASE"/>
    <property type="match status" value="1"/>
</dbReference>
<dbReference type="Pfam" id="PF00132">
    <property type="entry name" value="Hexapep"/>
    <property type="match status" value="2"/>
</dbReference>
<dbReference type="CDD" id="cd03360">
    <property type="entry name" value="LbH_AT_putative"/>
    <property type="match status" value="1"/>
</dbReference>
<feature type="binding site" evidence="2">
    <location>
        <position position="144"/>
    </location>
    <ligand>
        <name>acetyl-CoA</name>
        <dbReference type="ChEBI" id="CHEBI:57288"/>
    </ligand>
</feature>
<feature type="active site" description="Proton acceptor" evidence="1">
    <location>
        <position position="135"/>
    </location>
</feature>
<evidence type="ECO:0000313" key="5">
    <source>
        <dbReference type="Proteomes" id="UP000724657"/>
    </source>
</evidence>
<dbReference type="InterPro" id="IPR020019">
    <property type="entry name" value="AcTrfase_PglD-like"/>
</dbReference>
<dbReference type="InterPro" id="IPR011004">
    <property type="entry name" value="Trimer_LpxA-like_sf"/>
</dbReference>
<feature type="domain" description="PglD N-terminal" evidence="3">
    <location>
        <begin position="3"/>
        <end position="81"/>
    </location>
</feature>
<dbReference type="NCBIfam" id="TIGR03570">
    <property type="entry name" value="NeuD_NnaD"/>
    <property type="match status" value="1"/>
</dbReference>
<dbReference type="Proteomes" id="UP000724657">
    <property type="component" value="Unassembled WGS sequence"/>
</dbReference>
<reference evidence="4" key="1">
    <citation type="journal article" date="2021" name="PeerJ">
        <title>Extensive microbial diversity within the chicken gut microbiome revealed by metagenomics and culture.</title>
        <authorList>
            <person name="Gilroy R."/>
            <person name="Ravi A."/>
            <person name="Getino M."/>
            <person name="Pursley I."/>
            <person name="Horton D.L."/>
            <person name="Alikhan N.F."/>
            <person name="Baker D."/>
            <person name="Gharbi K."/>
            <person name="Hall N."/>
            <person name="Watson M."/>
            <person name="Adriaenssens E.M."/>
            <person name="Foster-Nyarko E."/>
            <person name="Jarju S."/>
            <person name="Secka A."/>
            <person name="Antonio M."/>
            <person name="Oren A."/>
            <person name="Chaudhuri R.R."/>
            <person name="La Ragione R."/>
            <person name="Hildebrand F."/>
            <person name="Pallen M.J."/>
        </authorList>
    </citation>
    <scope>NUCLEOTIDE SEQUENCE</scope>
    <source>
        <strain evidence="4">A6-441</strain>
    </source>
</reference>
<name>A0A9E2KY12_9FUSO</name>
<evidence type="ECO:0000256" key="1">
    <source>
        <dbReference type="PIRSR" id="PIRSR620019-1"/>
    </source>
</evidence>
<dbReference type="PANTHER" id="PTHR43300:SF7">
    <property type="entry name" value="UDP-N-ACETYLBACILLOSAMINE N-ACETYLTRANSFERASE"/>
    <property type="match status" value="1"/>
</dbReference>
<dbReference type="Gene3D" id="2.160.10.10">
    <property type="entry name" value="Hexapeptide repeat proteins"/>
    <property type="match status" value="1"/>
</dbReference>
<feature type="site" description="Increases basicity of active site His" evidence="1">
    <location>
        <position position="136"/>
    </location>
</feature>
<proteinExistence type="predicted"/>
<organism evidence="4 5">
    <name type="scientific">Candidatus Fusobacterium pullicola</name>
    <dbReference type="NCBI Taxonomy" id="2838601"/>
    <lineage>
        <taxon>Bacteria</taxon>
        <taxon>Fusobacteriati</taxon>
        <taxon>Fusobacteriota</taxon>
        <taxon>Fusobacteriia</taxon>
        <taxon>Fusobacteriales</taxon>
        <taxon>Fusobacteriaceae</taxon>
        <taxon>Fusobacterium</taxon>
    </lineage>
</organism>
<dbReference type="Pfam" id="PF17836">
    <property type="entry name" value="PglD_N"/>
    <property type="match status" value="1"/>
</dbReference>